<evidence type="ECO:0000256" key="4">
    <source>
        <dbReference type="ARBA" id="ARBA00022827"/>
    </source>
</evidence>
<dbReference type="PANTHER" id="PTHR42877">
    <property type="entry name" value="L-ORNITHINE N(5)-MONOOXYGENASE-RELATED"/>
    <property type="match status" value="1"/>
</dbReference>
<dbReference type="InterPro" id="IPR036188">
    <property type="entry name" value="FAD/NAD-bd_sf"/>
</dbReference>
<dbReference type="GO" id="GO:0050660">
    <property type="term" value="F:flavin adenine dinucleotide binding"/>
    <property type="evidence" value="ECO:0007669"/>
    <property type="project" value="InterPro"/>
</dbReference>
<dbReference type="Pfam" id="PF00743">
    <property type="entry name" value="FMO-like"/>
    <property type="match status" value="1"/>
</dbReference>
<evidence type="ECO:0000256" key="1">
    <source>
        <dbReference type="ARBA" id="ARBA00001974"/>
    </source>
</evidence>
<keyword evidence="4" id="KW-0274">FAD</keyword>
<evidence type="ECO:0008006" key="9">
    <source>
        <dbReference type="Google" id="ProtNLM"/>
    </source>
</evidence>
<keyword evidence="5" id="KW-0560">Oxidoreductase</keyword>
<feature type="region of interest" description="Disordered" evidence="6">
    <location>
        <begin position="552"/>
        <end position="598"/>
    </location>
</feature>
<reference evidence="8" key="1">
    <citation type="journal article" date="2017" name="Genome Biol.">
        <title>Comparative genomics reveals high biological diversity and specific adaptations in the industrially and medically important fungal genus Aspergillus.</title>
        <authorList>
            <person name="de Vries R.P."/>
            <person name="Riley R."/>
            <person name="Wiebenga A."/>
            <person name="Aguilar-Osorio G."/>
            <person name="Amillis S."/>
            <person name="Uchima C.A."/>
            <person name="Anderluh G."/>
            <person name="Asadollahi M."/>
            <person name="Askin M."/>
            <person name="Barry K."/>
            <person name="Battaglia E."/>
            <person name="Bayram O."/>
            <person name="Benocci T."/>
            <person name="Braus-Stromeyer S.A."/>
            <person name="Caldana C."/>
            <person name="Canovas D."/>
            <person name="Cerqueira G.C."/>
            <person name="Chen F."/>
            <person name="Chen W."/>
            <person name="Choi C."/>
            <person name="Clum A."/>
            <person name="Dos Santos R.A."/>
            <person name="Damasio A.R."/>
            <person name="Diallinas G."/>
            <person name="Emri T."/>
            <person name="Fekete E."/>
            <person name="Flipphi M."/>
            <person name="Freyberg S."/>
            <person name="Gallo A."/>
            <person name="Gournas C."/>
            <person name="Habgood R."/>
            <person name="Hainaut M."/>
            <person name="Harispe M.L."/>
            <person name="Henrissat B."/>
            <person name="Hilden K.S."/>
            <person name="Hope R."/>
            <person name="Hossain A."/>
            <person name="Karabika E."/>
            <person name="Karaffa L."/>
            <person name="Karanyi Z."/>
            <person name="Krasevec N."/>
            <person name="Kuo A."/>
            <person name="Kusch H."/>
            <person name="LaButti K."/>
            <person name="Lagendijk E.L."/>
            <person name="Lapidus A."/>
            <person name="Levasseur A."/>
            <person name="Lindquist E."/>
            <person name="Lipzen A."/>
            <person name="Logrieco A.F."/>
            <person name="MacCabe A."/>
            <person name="Maekelae M.R."/>
            <person name="Malavazi I."/>
            <person name="Melin P."/>
            <person name="Meyer V."/>
            <person name="Mielnichuk N."/>
            <person name="Miskei M."/>
            <person name="Molnar A.P."/>
            <person name="Mule G."/>
            <person name="Ngan C.Y."/>
            <person name="Orejas M."/>
            <person name="Orosz E."/>
            <person name="Ouedraogo J.P."/>
            <person name="Overkamp K.M."/>
            <person name="Park H.-S."/>
            <person name="Perrone G."/>
            <person name="Piumi F."/>
            <person name="Punt P.J."/>
            <person name="Ram A.F."/>
            <person name="Ramon A."/>
            <person name="Rauscher S."/>
            <person name="Record E."/>
            <person name="Riano-Pachon D.M."/>
            <person name="Robert V."/>
            <person name="Roehrig J."/>
            <person name="Ruller R."/>
            <person name="Salamov A."/>
            <person name="Salih N.S."/>
            <person name="Samson R.A."/>
            <person name="Sandor E."/>
            <person name="Sanguinetti M."/>
            <person name="Schuetze T."/>
            <person name="Sepcic K."/>
            <person name="Shelest E."/>
            <person name="Sherlock G."/>
            <person name="Sophianopoulou V."/>
            <person name="Squina F.M."/>
            <person name="Sun H."/>
            <person name="Susca A."/>
            <person name="Todd R.B."/>
            <person name="Tsang A."/>
            <person name="Unkles S.E."/>
            <person name="van de Wiele N."/>
            <person name="van Rossen-Uffink D."/>
            <person name="Oliveira J.V."/>
            <person name="Vesth T.C."/>
            <person name="Visser J."/>
            <person name="Yu J.-H."/>
            <person name="Zhou M."/>
            <person name="Andersen M.R."/>
            <person name="Archer D.B."/>
            <person name="Baker S.E."/>
            <person name="Benoit I."/>
            <person name="Brakhage A.A."/>
            <person name="Braus G.H."/>
            <person name="Fischer R."/>
            <person name="Frisvad J.C."/>
            <person name="Goldman G.H."/>
            <person name="Houbraken J."/>
            <person name="Oakley B."/>
            <person name="Pocsi I."/>
            <person name="Scazzocchio C."/>
            <person name="Seiboth B."/>
            <person name="vanKuyk P.A."/>
            <person name="Wortman J."/>
            <person name="Dyer P.S."/>
            <person name="Grigoriev I.V."/>
        </authorList>
    </citation>
    <scope>NUCLEOTIDE SEQUENCE [LARGE SCALE GENOMIC DNA]</scope>
    <source>
        <strain evidence="8">CBS 106.47</strain>
    </source>
</reference>
<dbReference type="VEuPathDB" id="FungiDB:ASPFODRAFT_204926"/>
<dbReference type="AlphaFoldDB" id="A0A1M3TT44"/>
<dbReference type="GO" id="GO:0050661">
    <property type="term" value="F:NADP binding"/>
    <property type="evidence" value="ECO:0007669"/>
    <property type="project" value="InterPro"/>
</dbReference>
<evidence type="ECO:0000256" key="6">
    <source>
        <dbReference type="SAM" id="MobiDB-lite"/>
    </source>
</evidence>
<comment type="cofactor">
    <cofactor evidence="1">
        <name>FAD</name>
        <dbReference type="ChEBI" id="CHEBI:57692"/>
    </cofactor>
</comment>
<evidence type="ECO:0000313" key="7">
    <source>
        <dbReference type="EMBL" id="OJZ89990.1"/>
    </source>
</evidence>
<dbReference type="EMBL" id="KV878238">
    <property type="protein sequence ID" value="OJZ89990.1"/>
    <property type="molecule type" value="Genomic_DNA"/>
</dbReference>
<evidence type="ECO:0000256" key="5">
    <source>
        <dbReference type="ARBA" id="ARBA00023002"/>
    </source>
</evidence>
<dbReference type="OrthoDB" id="74360at2759"/>
<evidence type="ECO:0000313" key="8">
    <source>
        <dbReference type="Proteomes" id="UP000184063"/>
    </source>
</evidence>
<organism evidence="7 8">
    <name type="scientific">Aspergillus luchuensis (strain CBS 106.47)</name>
    <dbReference type="NCBI Taxonomy" id="1137211"/>
    <lineage>
        <taxon>Eukaryota</taxon>
        <taxon>Fungi</taxon>
        <taxon>Dikarya</taxon>
        <taxon>Ascomycota</taxon>
        <taxon>Pezizomycotina</taxon>
        <taxon>Eurotiomycetes</taxon>
        <taxon>Eurotiomycetidae</taxon>
        <taxon>Eurotiales</taxon>
        <taxon>Aspergillaceae</taxon>
        <taxon>Aspergillus</taxon>
        <taxon>Aspergillus subgen. Circumdati</taxon>
    </lineage>
</organism>
<dbReference type="InterPro" id="IPR020946">
    <property type="entry name" value="Flavin_mOase-like"/>
</dbReference>
<sequence length="598" mass="67034">MDPIRAEAIHNERHVKVICVGAGASGLCLAYKLQRSFQNYDLTIYEKNPEVSGTWYENRYPGCACDVPSHNYVYSFEPKADWSSVYAGSSEIRGYFNDFANKYGLRKYIHTSHIVTETTWVEESGQWQVTATDLKTGRTVHDWCHILIHATGYLNKPAWPEIPGLGDFKGIKLHSAMYDESVSLEGKNVLLIGAGSSAVQILPAIQPIVNNVKIFIRSPTWLLPDISTEAGKFPEEQIEHFVNNPDSVTELRRDNERTMNSIFTMYLKDTVLQEQAKGLLTSVMKNAFQDQEMEDRLIPNFSVGCKRVVPSGFRYLNTLKKENVDVAYGGVTSVTPSGCVSEDGKEHQGDIIICATGFDTSYIPRYPVIGPNGRNLQTEWAESIMGYMGIGISEFPNTFTMLGPYTPVSNGPTMVAIEAQADYICSFIDRYQTEPIHSMALKRDVCAEFKEHVGSFMQKAVWTDNCRNSHNNHTIGGRVPTTWPGSTLHYLEAMREPRADDWDIKYKGNRFSWLGIGVSQTEWDPTADLGYYIRQSDDGPWHSRRKRNLAIAKTGSMAPRALHRQPKLAAKEKAQGTKADVPDQMPKAQAEPVSEATA</sequence>
<keyword evidence="3" id="KW-0285">Flavoprotein</keyword>
<dbReference type="GO" id="GO:0004499">
    <property type="term" value="F:N,N-dimethylaniline monooxygenase activity"/>
    <property type="evidence" value="ECO:0007669"/>
    <property type="project" value="InterPro"/>
</dbReference>
<proteinExistence type="inferred from homology"/>
<dbReference type="PANTHER" id="PTHR42877:SF8">
    <property type="entry name" value="MONOOXYGENASE"/>
    <property type="match status" value="1"/>
</dbReference>
<gene>
    <name evidence="7" type="ORF">ASPFODRAFT_204926</name>
</gene>
<comment type="similarity">
    <text evidence="2">Belongs to the FAD-binding monooxygenase family.</text>
</comment>
<evidence type="ECO:0000256" key="2">
    <source>
        <dbReference type="ARBA" id="ARBA00010139"/>
    </source>
</evidence>
<name>A0A1M3TT44_ASPLC</name>
<evidence type="ECO:0000256" key="3">
    <source>
        <dbReference type="ARBA" id="ARBA00022630"/>
    </source>
</evidence>
<dbReference type="InterPro" id="IPR051209">
    <property type="entry name" value="FAD-bind_Monooxygenase_sf"/>
</dbReference>
<accession>A0A1M3TT44</accession>
<dbReference type="SUPFAM" id="SSF51905">
    <property type="entry name" value="FAD/NAD(P)-binding domain"/>
    <property type="match status" value="1"/>
</dbReference>
<dbReference type="Gene3D" id="3.50.50.60">
    <property type="entry name" value="FAD/NAD(P)-binding domain"/>
    <property type="match status" value="2"/>
</dbReference>
<dbReference type="Proteomes" id="UP000184063">
    <property type="component" value="Unassembled WGS sequence"/>
</dbReference>
<protein>
    <recommendedName>
        <fullName evidence="9">Monooxygenase</fullName>
    </recommendedName>
</protein>